<keyword evidence="2" id="KW-1185">Reference proteome</keyword>
<reference evidence="2" key="1">
    <citation type="submission" date="2024-06" db="EMBL/GenBank/DDBJ databases">
        <title>Multi-omics analyses provide insights into the biosynthesis of the anticancer antibiotic pleurotin in Hohenbuehelia grisea.</title>
        <authorList>
            <person name="Weaver J.A."/>
            <person name="Alberti F."/>
        </authorList>
    </citation>
    <scope>NUCLEOTIDE SEQUENCE [LARGE SCALE GENOMIC DNA]</scope>
    <source>
        <strain evidence="2">T-177</strain>
    </source>
</reference>
<name>A0ABR3IUK7_9AGAR</name>
<gene>
    <name evidence="1" type="ORF">HGRIS_013067</name>
</gene>
<dbReference type="InterPro" id="IPR011990">
    <property type="entry name" value="TPR-like_helical_dom_sf"/>
</dbReference>
<dbReference type="Proteomes" id="UP001556367">
    <property type="component" value="Unassembled WGS sequence"/>
</dbReference>
<sequence>MSCVDVNLEVQGVNNLFKSVKQITSSGRLFVPISPPPMNALRSQKHCTLHRTARLPLRPSRSFSRDGFKSSTSFKEPDHPIFPEATFSAGTGAWVFMKRFAKLTALGMLAVGATGWTAFEGAHLWVEHVELAAEMDDEVRRWEWDVEPENWASKPDGGTDPGLGYKARHAARAAWMAVNWGTGQVGSIIASERGSAGAGMLNVVDARLAHSEEFLSTAISLAEGRAVAGKLRPHTLTSLLARHGAILERMGSPEYLRHAVTEYERAWAGSLGKGLYAAHIAMRLGDLCRRLGRADDALTWWDRSVKLATGGAEKLVMPSSPLAQRILTSTYISLSAFYATSGRYQDAQRTEEGYLNLLRSITPPQSLATASSPQALHALFLLHRSSLLSIHLAEVLYAQQHPVSIPIQWLTSAADSSERVAFALTGVPLNGANSSLAKSAPPSTDMAALTTFTQSKSMRKPANSLLRDARRTAAEAWNLMGLLYESTDAGKALECFERAVSWAGIGTDDTGRPRIPAEGTLSAEWKLLLKNYARAREAVERAAS</sequence>
<evidence type="ECO:0000313" key="1">
    <source>
        <dbReference type="EMBL" id="KAL0946905.1"/>
    </source>
</evidence>
<accession>A0ABR3IUK7</accession>
<protein>
    <submittedName>
        <fullName evidence="1">Uncharacterized protein</fullName>
    </submittedName>
</protein>
<evidence type="ECO:0000313" key="2">
    <source>
        <dbReference type="Proteomes" id="UP001556367"/>
    </source>
</evidence>
<dbReference type="EMBL" id="JASNQZ010000015">
    <property type="protein sequence ID" value="KAL0946905.1"/>
    <property type="molecule type" value="Genomic_DNA"/>
</dbReference>
<dbReference type="Gene3D" id="1.25.40.10">
    <property type="entry name" value="Tetratricopeptide repeat domain"/>
    <property type="match status" value="1"/>
</dbReference>
<organism evidence="1 2">
    <name type="scientific">Hohenbuehelia grisea</name>
    <dbReference type="NCBI Taxonomy" id="104357"/>
    <lineage>
        <taxon>Eukaryota</taxon>
        <taxon>Fungi</taxon>
        <taxon>Dikarya</taxon>
        <taxon>Basidiomycota</taxon>
        <taxon>Agaricomycotina</taxon>
        <taxon>Agaricomycetes</taxon>
        <taxon>Agaricomycetidae</taxon>
        <taxon>Agaricales</taxon>
        <taxon>Pleurotineae</taxon>
        <taxon>Pleurotaceae</taxon>
        <taxon>Hohenbuehelia</taxon>
    </lineage>
</organism>
<dbReference type="SUPFAM" id="SSF48452">
    <property type="entry name" value="TPR-like"/>
    <property type="match status" value="1"/>
</dbReference>
<comment type="caution">
    <text evidence="1">The sequence shown here is derived from an EMBL/GenBank/DDBJ whole genome shotgun (WGS) entry which is preliminary data.</text>
</comment>
<proteinExistence type="predicted"/>